<dbReference type="EMBL" id="PYDT01000001">
    <property type="protein sequence ID" value="THU71552.1"/>
    <property type="molecule type" value="Genomic_DNA"/>
</dbReference>
<keyword evidence="3" id="KW-1185">Reference proteome</keyword>
<name>A0A4S8K967_MUSBA</name>
<accession>A0A4S8K967</accession>
<comment type="caution">
    <text evidence="2">The sequence shown here is derived from an EMBL/GenBank/DDBJ whole genome shotgun (WGS) entry which is preliminary data.</text>
</comment>
<evidence type="ECO:0000313" key="2">
    <source>
        <dbReference type="EMBL" id="THU71552.1"/>
    </source>
</evidence>
<reference evidence="2 3" key="1">
    <citation type="journal article" date="2019" name="Nat. Plants">
        <title>Genome sequencing of Musa balbisiana reveals subgenome evolution and function divergence in polyploid bananas.</title>
        <authorList>
            <person name="Yao X."/>
        </authorList>
    </citation>
    <scope>NUCLEOTIDE SEQUENCE [LARGE SCALE GENOMIC DNA]</scope>
    <source>
        <strain evidence="3">cv. DH-PKW</strain>
        <tissue evidence="2">Leaves</tissue>
    </source>
</reference>
<evidence type="ECO:0000256" key="1">
    <source>
        <dbReference type="SAM" id="MobiDB-lite"/>
    </source>
</evidence>
<sequence>MAASTSASPPPFSTREVPLHCHICRFLTMGSSGPSATFSCRVAIWDRRSVDLADAGQLRRGQPHQPFAVGADVAAGGGIEVGLEAGGAEGVDEANEHGGTAAAGPEHGVLEGVAPGRT</sequence>
<protein>
    <submittedName>
        <fullName evidence="2">Uncharacterized protein</fullName>
    </submittedName>
</protein>
<dbReference type="Proteomes" id="UP000317650">
    <property type="component" value="Chromosome 4"/>
</dbReference>
<dbReference type="AlphaFoldDB" id="A0A4S8K967"/>
<gene>
    <name evidence="2" type="ORF">C4D60_Mb04t02630</name>
</gene>
<evidence type="ECO:0000313" key="3">
    <source>
        <dbReference type="Proteomes" id="UP000317650"/>
    </source>
</evidence>
<organism evidence="2 3">
    <name type="scientific">Musa balbisiana</name>
    <name type="common">Banana</name>
    <dbReference type="NCBI Taxonomy" id="52838"/>
    <lineage>
        <taxon>Eukaryota</taxon>
        <taxon>Viridiplantae</taxon>
        <taxon>Streptophyta</taxon>
        <taxon>Embryophyta</taxon>
        <taxon>Tracheophyta</taxon>
        <taxon>Spermatophyta</taxon>
        <taxon>Magnoliopsida</taxon>
        <taxon>Liliopsida</taxon>
        <taxon>Zingiberales</taxon>
        <taxon>Musaceae</taxon>
        <taxon>Musa</taxon>
    </lineage>
</organism>
<feature type="region of interest" description="Disordered" evidence="1">
    <location>
        <begin position="90"/>
        <end position="118"/>
    </location>
</feature>
<proteinExistence type="predicted"/>